<reference evidence="1" key="1">
    <citation type="submission" date="2014-04" db="EMBL/GenBank/DDBJ databases">
        <title>In planta biocontrol of soil-borne Fusarium wilt of banana through a plant endophytic bacterium, Burkholderia cenocepacia 869T2.</title>
        <authorList>
            <person name="Ho Y.-N."/>
            <person name="Chiang H.-M."/>
            <person name="Chao C.-P."/>
            <person name="Su C.-C."/>
            <person name="Hsu H.-F."/>
            <person name="Guo C.-T."/>
            <person name="Hsieh J.-L."/>
            <person name="Huang C.-C."/>
        </authorList>
    </citation>
    <scope>NUCLEOTIDE SEQUENCE [LARGE SCALE GENOMIC DNA]</scope>
    <source>
        <strain evidence="1">869T2</strain>
    </source>
</reference>
<sequence>MNLNERLIEIARQSSWCMSALSAAGALGLKSWCIGAGAIRNMVWDPLHGYATPTRLADVDLAYFDASDLSSIRDAEIQRRLTAQCPEIPWEVTNQAAVHLWFESAFGHPVPPFRSLAQAIASWPEYTTTVGLTLLSDGTIDVCAPYGLDDLFSMVVRRNPARISIDTYLRRIQQKRYTDRWPRVTIIV</sequence>
<dbReference type="InterPro" id="IPR009267">
    <property type="entry name" value="NTP_transf_6"/>
</dbReference>
<dbReference type="EMBL" id="JJOA01000035">
    <property type="protein sequence ID" value="KEA55832.1"/>
    <property type="molecule type" value="Genomic_DNA"/>
</dbReference>
<dbReference type="Pfam" id="PF06042">
    <property type="entry name" value="NTP_transf_6"/>
    <property type="match status" value="1"/>
</dbReference>
<gene>
    <name evidence="1" type="ORF">DT99_30585</name>
</gene>
<protein>
    <recommendedName>
        <fullName evidence="2">Nucleotidyltransferase family protein</fullName>
    </recommendedName>
</protein>
<comment type="caution">
    <text evidence="1">The sequence shown here is derived from an EMBL/GenBank/DDBJ whole genome shotgun (WGS) entry which is preliminary data.</text>
</comment>
<dbReference type="OrthoDB" id="9805247at2"/>
<dbReference type="PANTHER" id="PTHR39166:SF1">
    <property type="entry name" value="BLL1166 PROTEIN"/>
    <property type="match status" value="1"/>
</dbReference>
<accession>A0A071M548</accession>
<evidence type="ECO:0008006" key="2">
    <source>
        <dbReference type="Google" id="ProtNLM"/>
    </source>
</evidence>
<proteinExistence type="predicted"/>
<evidence type="ECO:0000313" key="1">
    <source>
        <dbReference type="EMBL" id="KEA55832.1"/>
    </source>
</evidence>
<dbReference type="AlphaFoldDB" id="A0A071M548"/>
<organism evidence="1">
    <name type="scientific">Burkholderia cenocepacia</name>
    <dbReference type="NCBI Taxonomy" id="95486"/>
    <lineage>
        <taxon>Bacteria</taxon>
        <taxon>Pseudomonadati</taxon>
        <taxon>Pseudomonadota</taxon>
        <taxon>Betaproteobacteria</taxon>
        <taxon>Burkholderiales</taxon>
        <taxon>Burkholderiaceae</taxon>
        <taxon>Burkholderia</taxon>
        <taxon>Burkholderia cepacia complex</taxon>
    </lineage>
</organism>
<name>A0A071M548_9BURK</name>
<dbReference type="PANTHER" id="PTHR39166">
    <property type="entry name" value="BLL1166 PROTEIN"/>
    <property type="match status" value="1"/>
</dbReference>